<dbReference type="RefSeq" id="WP_147279619.1">
    <property type="nucleotide sequence ID" value="NZ_CP068107.1"/>
</dbReference>
<evidence type="ECO:0000256" key="1">
    <source>
        <dbReference type="SAM" id="SignalP"/>
    </source>
</evidence>
<proteinExistence type="predicted"/>
<keyword evidence="1" id="KW-0732">Signal</keyword>
<protein>
    <submittedName>
        <fullName evidence="2">Uncharacterized protein</fullName>
    </submittedName>
</protein>
<gene>
    <name evidence="2" type="ORF">NCTC11179_00923</name>
</gene>
<dbReference type="EMBL" id="UGQL01000001">
    <property type="protein sequence ID" value="STZ27388.1"/>
    <property type="molecule type" value="Genomic_DNA"/>
</dbReference>
<feature type="signal peptide" evidence="1">
    <location>
        <begin position="1"/>
        <end position="21"/>
    </location>
</feature>
<evidence type="ECO:0000313" key="2">
    <source>
        <dbReference type="EMBL" id="STZ27388.1"/>
    </source>
</evidence>
<keyword evidence="3" id="KW-1185">Reference proteome</keyword>
<organism evidence="2 3">
    <name type="scientific">Myroides odoratus</name>
    <name type="common">Flavobacterium odoratum</name>
    <dbReference type="NCBI Taxonomy" id="256"/>
    <lineage>
        <taxon>Bacteria</taxon>
        <taxon>Pseudomonadati</taxon>
        <taxon>Bacteroidota</taxon>
        <taxon>Flavobacteriia</taxon>
        <taxon>Flavobacteriales</taxon>
        <taxon>Flavobacteriaceae</taxon>
        <taxon>Myroides</taxon>
    </lineage>
</organism>
<feature type="chain" id="PRO_5016813345" evidence="1">
    <location>
        <begin position="22"/>
        <end position="97"/>
    </location>
</feature>
<dbReference type="Proteomes" id="UP000255024">
    <property type="component" value="Unassembled WGS sequence"/>
</dbReference>
<dbReference type="AlphaFoldDB" id="A0A378RKZ4"/>
<evidence type="ECO:0000313" key="3">
    <source>
        <dbReference type="Proteomes" id="UP000255024"/>
    </source>
</evidence>
<reference evidence="2 3" key="1">
    <citation type="submission" date="2018-06" db="EMBL/GenBank/DDBJ databases">
        <authorList>
            <consortium name="Pathogen Informatics"/>
            <person name="Doyle S."/>
        </authorList>
    </citation>
    <scope>NUCLEOTIDE SEQUENCE [LARGE SCALE GENOMIC DNA]</scope>
    <source>
        <strain evidence="2 3">NCTC11179</strain>
    </source>
</reference>
<accession>A0A378RKZ4</accession>
<name>A0A378RKZ4_MYROD</name>
<sequence length="97" mass="10674">MKRNFLLLATLMVLGTGTMMAKTLATNESSVLTIQTEEVTNQYTITFYDIVTDELVYEEVACVTGQEALDMADAIAEDLGGYDKVYGYVRLDGACEL</sequence>